<feature type="region of interest" description="Disordered" evidence="3">
    <location>
        <begin position="212"/>
        <end position="236"/>
    </location>
</feature>
<comment type="caution">
    <text evidence="4">The sequence shown here is derived from an EMBL/GenBank/DDBJ whole genome shotgun (WGS) entry which is preliminary data.</text>
</comment>
<name>A0A4R1HPF8_ANCAQ</name>
<organism evidence="4 5">
    <name type="scientific">Ancylobacter aquaticus</name>
    <dbReference type="NCBI Taxonomy" id="100"/>
    <lineage>
        <taxon>Bacteria</taxon>
        <taxon>Pseudomonadati</taxon>
        <taxon>Pseudomonadota</taxon>
        <taxon>Alphaproteobacteria</taxon>
        <taxon>Hyphomicrobiales</taxon>
        <taxon>Xanthobacteraceae</taxon>
        <taxon>Ancylobacter</taxon>
    </lineage>
</organism>
<dbReference type="InterPro" id="IPR050078">
    <property type="entry name" value="Ribosomal_L11_MeTrfase_PrmA"/>
</dbReference>
<accession>A0A4R1HPF8</accession>
<protein>
    <submittedName>
        <fullName evidence="4">Putative nicotinamide N-methyase</fullName>
    </submittedName>
</protein>
<dbReference type="Pfam" id="PF06325">
    <property type="entry name" value="PrmA"/>
    <property type="match status" value="1"/>
</dbReference>
<reference evidence="4 5" key="1">
    <citation type="submission" date="2019-03" db="EMBL/GenBank/DDBJ databases">
        <title>Genomic Encyclopedia of Type Strains, Phase IV (KMG-IV): sequencing the most valuable type-strain genomes for metagenomic binning, comparative biology and taxonomic classification.</title>
        <authorList>
            <person name="Goeker M."/>
        </authorList>
    </citation>
    <scope>NUCLEOTIDE SEQUENCE [LARGE SCALE GENOMIC DNA]</scope>
    <source>
        <strain evidence="4 5">DSM 101</strain>
    </source>
</reference>
<evidence type="ECO:0000256" key="2">
    <source>
        <dbReference type="ARBA" id="ARBA00022679"/>
    </source>
</evidence>
<keyword evidence="5" id="KW-1185">Reference proteome</keyword>
<dbReference type="InterPro" id="IPR029063">
    <property type="entry name" value="SAM-dependent_MTases_sf"/>
</dbReference>
<proteinExistence type="predicted"/>
<dbReference type="PANTHER" id="PTHR43648">
    <property type="entry name" value="ELECTRON TRANSFER FLAVOPROTEIN BETA SUBUNIT LYSINE METHYLTRANSFERASE"/>
    <property type="match status" value="1"/>
</dbReference>
<dbReference type="AlphaFoldDB" id="A0A4R1HPF8"/>
<dbReference type="PANTHER" id="PTHR43648:SF1">
    <property type="entry name" value="ELECTRON TRANSFER FLAVOPROTEIN BETA SUBUNIT LYSINE METHYLTRANSFERASE"/>
    <property type="match status" value="1"/>
</dbReference>
<evidence type="ECO:0000313" key="5">
    <source>
        <dbReference type="Proteomes" id="UP000295030"/>
    </source>
</evidence>
<dbReference type="OrthoDB" id="9794615at2"/>
<evidence type="ECO:0000256" key="1">
    <source>
        <dbReference type="ARBA" id="ARBA00022603"/>
    </source>
</evidence>
<keyword evidence="2" id="KW-0808">Transferase</keyword>
<dbReference type="Proteomes" id="UP000295030">
    <property type="component" value="Unassembled WGS sequence"/>
</dbReference>
<sequence length="236" mass="25374">MTPRAVADPAAFIRAETRRLAPPLVPEITLHLAEESLPIWQRTEEELGEIGLPPPFWAFAWAGGQALARYILDHPETVRGRRVLDFAAGSGLVGIAAAKAGAAYVDCADIDPFAHAAIALNAALNETDAITVRTTDVIGTTGGWDVVLAGDIAYERDLAAKVFAWLEALSNEGARVWIGDPGRSYLPRERLEKVADYAVPVPRELEDAEIKATSVWRPRPERTGGAAPSPISGHEP</sequence>
<dbReference type="EMBL" id="SMFY01000004">
    <property type="protein sequence ID" value="TCK23101.1"/>
    <property type="molecule type" value="Genomic_DNA"/>
</dbReference>
<evidence type="ECO:0000313" key="4">
    <source>
        <dbReference type="EMBL" id="TCK23101.1"/>
    </source>
</evidence>
<dbReference type="GO" id="GO:0032259">
    <property type="term" value="P:methylation"/>
    <property type="evidence" value="ECO:0007669"/>
    <property type="project" value="UniProtKB-KW"/>
</dbReference>
<dbReference type="Gene3D" id="3.40.50.150">
    <property type="entry name" value="Vaccinia Virus protein VP39"/>
    <property type="match status" value="1"/>
</dbReference>
<keyword evidence="1" id="KW-0489">Methyltransferase</keyword>
<evidence type="ECO:0000256" key="3">
    <source>
        <dbReference type="SAM" id="MobiDB-lite"/>
    </source>
</evidence>
<dbReference type="GO" id="GO:0016279">
    <property type="term" value="F:protein-lysine N-methyltransferase activity"/>
    <property type="evidence" value="ECO:0007669"/>
    <property type="project" value="TreeGrafter"/>
</dbReference>
<gene>
    <name evidence="4" type="ORF">EV667_3777</name>
</gene>
<dbReference type="SUPFAM" id="SSF53335">
    <property type="entry name" value="S-adenosyl-L-methionine-dependent methyltransferases"/>
    <property type="match status" value="1"/>
</dbReference>